<evidence type="ECO:0000259" key="5">
    <source>
        <dbReference type="SMART" id="SM00014"/>
    </source>
</evidence>
<keyword evidence="7" id="KW-1185">Reference proteome</keyword>
<keyword evidence="4" id="KW-0472">Membrane</keyword>
<feature type="domain" description="Phosphatidic acid phosphatase type 2/haloperoxidase" evidence="5">
    <location>
        <begin position="44"/>
        <end position="206"/>
    </location>
</feature>
<accession>A0A7U8CA60</accession>
<dbReference type="Proteomes" id="UP000002171">
    <property type="component" value="Unassembled WGS sequence"/>
</dbReference>
<evidence type="ECO:0000256" key="4">
    <source>
        <dbReference type="SAM" id="Phobius"/>
    </source>
</evidence>
<keyword evidence="4" id="KW-0812">Transmembrane</keyword>
<reference evidence="6 7" key="1">
    <citation type="submission" date="2006-02" db="EMBL/GenBank/DDBJ databases">
        <authorList>
            <person name="Pinhassi J."/>
            <person name="Pedros-Alio C."/>
            <person name="Ferriera S."/>
            <person name="Johnson J."/>
            <person name="Kravitz S."/>
            <person name="Halpern A."/>
            <person name="Remington K."/>
            <person name="Beeson K."/>
            <person name="Tran B."/>
            <person name="Rogers Y.-H."/>
            <person name="Friedman R."/>
            <person name="Venter J.C."/>
        </authorList>
    </citation>
    <scope>NUCLEOTIDE SEQUENCE [LARGE SCALE GENOMIC DNA]</scope>
    <source>
        <strain evidence="6 7">MED92</strain>
    </source>
</reference>
<feature type="transmembrane region" description="Helical" evidence="4">
    <location>
        <begin position="41"/>
        <end position="58"/>
    </location>
</feature>
<dbReference type="InterPro" id="IPR036938">
    <property type="entry name" value="PAP2/HPO_sf"/>
</dbReference>
<proteinExistence type="predicted"/>
<dbReference type="AlphaFoldDB" id="A0A7U8CA60"/>
<comment type="catalytic activity">
    <reaction evidence="3">
        <text>di-trans,octa-cis-undecaprenyl diphosphate + H2O = di-trans,octa-cis-undecaprenyl phosphate + phosphate + H(+)</text>
        <dbReference type="Rhea" id="RHEA:28094"/>
        <dbReference type="ChEBI" id="CHEBI:15377"/>
        <dbReference type="ChEBI" id="CHEBI:15378"/>
        <dbReference type="ChEBI" id="CHEBI:43474"/>
        <dbReference type="ChEBI" id="CHEBI:58405"/>
        <dbReference type="ChEBI" id="CHEBI:60392"/>
        <dbReference type="EC" id="3.6.1.27"/>
    </reaction>
</comment>
<evidence type="ECO:0000256" key="2">
    <source>
        <dbReference type="ARBA" id="ARBA00032707"/>
    </source>
</evidence>
<dbReference type="Pfam" id="PF01569">
    <property type="entry name" value="PAP2"/>
    <property type="match status" value="1"/>
</dbReference>
<dbReference type="Gene3D" id="1.20.144.10">
    <property type="entry name" value="Phosphatidic acid phosphatase type 2/haloperoxidase"/>
    <property type="match status" value="1"/>
</dbReference>
<sequence length="221" mass="24255">MDIIYLISESGKYGVPAIVLLVIALLLSRQKMPLTQKIKETVTVISLTSVLAGGGALLNEHIIKTQLQSPRPNIVWLAGEDGKGPLGMSADAFYAQGDKEVRRTMLARVLTQHAEMVPLTPLIKKHWAHETGYSFPSGHSFSAMFFASFMLMLGASLISSKRYWLLYSLLPWALAVCISRPLLGVHTPMDVLIGALQGLMLGLLAWFINIKLISRIAKANN</sequence>
<feature type="transmembrane region" description="Helical" evidence="4">
    <location>
        <begin position="13"/>
        <end position="29"/>
    </location>
</feature>
<gene>
    <name evidence="6" type="ORF">MED92_06143</name>
</gene>
<organism evidence="6 7">
    <name type="scientific">Neptuniibacter caesariensis</name>
    <dbReference type="NCBI Taxonomy" id="207954"/>
    <lineage>
        <taxon>Bacteria</taxon>
        <taxon>Pseudomonadati</taxon>
        <taxon>Pseudomonadota</taxon>
        <taxon>Gammaproteobacteria</taxon>
        <taxon>Oceanospirillales</taxon>
        <taxon>Oceanospirillaceae</taxon>
        <taxon>Neptuniibacter</taxon>
    </lineage>
</organism>
<protein>
    <recommendedName>
        <fullName evidence="1">undecaprenyl-diphosphate phosphatase</fullName>
        <ecNumber evidence="1">3.6.1.27</ecNumber>
    </recommendedName>
    <alternativeName>
        <fullName evidence="2">Undecaprenyl pyrophosphate phosphatase</fullName>
    </alternativeName>
</protein>
<dbReference type="CDD" id="cd01610">
    <property type="entry name" value="PAP2_like"/>
    <property type="match status" value="1"/>
</dbReference>
<dbReference type="GO" id="GO:0005886">
    <property type="term" value="C:plasma membrane"/>
    <property type="evidence" value="ECO:0007669"/>
    <property type="project" value="TreeGrafter"/>
</dbReference>
<dbReference type="GO" id="GO:0050380">
    <property type="term" value="F:undecaprenyl-diphosphatase activity"/>
    <property type="evidence" value="ECO:0007669"/>
    <property type="project" value="UniProtKB-EC"/>
</dbReference>
<comment type="caution">
    <text evidence="6">The sequence shown here is derived from an EMBL/GenBank/DDBJ whole genome shotgun (WGS) entry which is preliminary data.</text>
</comment>
<feature type="transmembrane region" description="Helical" evidence="4">
    <location>
        <begin position="165"/>
        <end position="183"/>
    </location>
</feature>
<keyword evidence="4" id="KW-1133">Transmembrane helix</keyword>
<dbReference type="InterPro" id="IPR000326">
    <property type="entry name" value="PAP2/HPO"/>
</dbReference>
<evidence type="ECO:0000256" key="3">
    <source>
        <dbReference type="ARBA" id="ARBA00047594"/>
    </source>
</evidence>
<evidence type="ECO:0000256" key="1">
    <source>
        <dbReference type="ARBA" id="ARBA00012374"/>
    </source>
</evidence>
<dbReference type="EC" id="3.6.1.27" evidence="1"/>
<dbReference type="PANTHER" id="PTHR14969">
    <property type="entry name" value="SPHINGOSINE-1-PHOSPHATE PHOSPHOHYDROLASE"/>
    <property type="match status" value="1"/>
</dbReference>
<feature type="transmembrane region" description="Helical" evidence="4">
    <location>
        <begin position="189"/>
        <end position="208"/>
    </location>
</feature>
<dbReference type="EMBL" id="AAOW01000002">
    <property type="protein sequence ID" value="EAR62676.1"/>
    <property type="molecule type" value="Genomic_DNA"/>
</dbReference>
<dbReference type="SMART" id="SM00014">
    <property type="entry name" value="acidPPc"/>
    <property type="match status" value="1"/>
</dbReference>
<evidence type="ECO:0000313" key="6">
    <source>
        <dbReference type="EMBL" id="EAR62676.1"/>
    </source>
</evidence>
<evidence type="ECO:0000313" key="7">
    <source>
        <dbReference type="Proteomes" id="UP000002171"/>
    </source>
</evidence>
<feature type="transmembrane region" description="Helical" evidence="4">
    <location>
        <begin position="140"/>
        <end position="158"/>
    </location>
</feature>
<dbReference type="SUPFAM" id="SSF48317">
    <property type="entry name" value="Acid phosphatase/Vanadium-dependent haloperoxidase"/>
    <property type="match status" value="1"/>
</dbReference>
<dbReference type="PANTHER" id="PTHR14969:SF54">
    <property type="entry name" value="PHOSPHATIDYLGLYCEROPHOSPHATASE B"/>
    <property type="match status" value="1"/>
</dbReference>
<name>A0A7U8CA60_NEPCE</name>